<accession>A0ABW4UTA1</accession>
<dbReference type="Proteomes" id="UP001597403">
    <property type="component" value="Unassembled WGS sequence"/>
</dbReference>
<sequence>MKQENFEELSFRINISTVNINYQNVMRWLKNAPFFEVAFFQADDIKKFQEPVAWKSNYLNEFFEKLHSFKYPIFSKFKDSSGNSVLLGIGKKNSFLLFHIYNLQASLQQWVEYIKYFFENENIGIVACIYPKDDLFWQRNTDPKQYELMGKSLENIKLIPFNKVKSFIDTISLPGYPEYVDDLWFGSTWKMIYGEEYFQFIAKDKLLSYSNAYQIEKLKNNAISITLFPNYEDYSTDEARRLQQDFKDYIKMKD</sequence>
<gene>
    <name evidence="1" type="ORF">ACFSGI_02355</name>
</gene>
<organism evidence="1 2">
    <name type="scientific">Paenibacillus nicotianae</name>
    <dbReference type="NCBI Taxonomy" id="1526551"/>
    <lineage>
        <taxon>Bacteria</taxon>
        <taxon>Bacillati</taxon>
        <taxon>Bacillota</taxon>
        <taxon>Bacilli</taxon>
        <taxon>Bacillales</taxon>
        <taxon>Paenibacillaceae</taxon>
        <taxon>Paenibacillus</taxon>
    </lineage>
</organism>
<evidence type="ECO:0000313" key="2">
    <source>
        <dbReference type="Proteomes" id="UP001597403"/>
    </source>
</evidence>
<keyword evidence="2" id="KW-1185">Reference proteome</keyword>
<evidence type="ECO:0000313" key="1">
    <source>
        <dbReference type="EMBL" id="MFD1988814.1"/>
    </source>
</evidence>
<dbReference type="RefSeq" id="WP_204827368.1">
    <property type="nucleotide sequence ID" value="NZ_JBHUGF010000005.1"/>
</dbReference>
<comment type="caution">
    <text evidence="1">The sequence shown here is derived from an EMBL/GenBank/DDBJ whole genome shotgun (WGS) entry which is preliminary data.</text>
</comment>
<proteinExistence type="predicted"/>
<dbReference type="EMBL" id="JBHUGF010000005">
    <property type="protein sequence ID" value="MFD1988814.1"/>
    <property type="molecule type" value="Genomic_DNA"/>
</dbReference>
<name>A0ABW4UTA1_9BACL</name>
<reference evidence="2" key="1">
    <citation type="journal article" date="2019" name="Int. J. Syst. Evol. Microbiol.">
        <title>The Global Catalogue of Microorganisms (GCM) 10K type strain sequencing project: providing services to taxonomists for standard genome sequencing and annotation.</title>
        <authorList>
            <consortium name="The Broad Institute Genomics Platform"/>
            <consortium name="The Broad Institute Genome Sequencing Center for Infectious Disease"/>
            <person name="Wu L."/>
            <person name="Ma J."/>
        </authorList>
    </citation>
    <scope>NUCLEOTIDE SEQUENCE [LARGE SCALE GENOMIC DNA]</scope>
    <source>
        <strain evidence="2">CGMCC 1.15067</strain>
    </source>
</reference>
<protein>
    <submittedName>
        <fullName evidence="1">Uncharacterized protein</fullName>
    </submittedName>
</protein>